<keyword evidence="6" id="KW-0237">DNA synthesis</keyword>
<comment type="caution">
    <text evidence="16">The sequence shown here is derived from an EMBL/GenBank/DDBJ whole genome shotgun (WGS) entry which is preliminary data.</text>
</comment>
<feature type="domain" description="Ribonucleotide reductase large subunit C-terminal" evidence="14">
    <location>
        <begin position="244"/>
        <end position="348"/>
    </location>
</feature>
<dbReference type="GO" id="GO:0071897">
    <property type="term" value="P:DNA biosynthetic process"/>
    <property type="evidence" value="ECO:0007669"/>
    <property type="project" value="UniProtKB-KW"/>
</dbReference>
<dbReference type="PANTHER" id="PTHR43371">
    <property type="entry name" value="VITAMIN B12-DEPENDENT RIBONUCLEOTIDE REDUCTASE"/>
    <property type="match status" value="1"/>
</dbReference>
<dbReference type="EMBL" id="JACQPB010000022">
    <property type="protein sequence ID" value="MBI4210172.1"/>
    <property type="molecule type" value="Genomic_DNA"/>
</dbReference>
<comment type="cofactor">
    <cofactor evidence="1">
        <name>adenosylcob(III)alamin</name>
        <dbReference type="ChEBI" id="CHEBI:18408"/>
    </cofactor>
</comment>
<name>A0A8T3YK50_9ARCH</name>
<evidence type="ECO:0000256" key="7">
    <source>
        <dbReference type="ARBA" id="ARBA00022741"/>
    </source>
</evidence>
<evidence type="ECO:0000256" key="10">
    <source>
        <dbReference type="ARBA" id="ARBA00025437"/>
    </source>
</evidence>
<evidence type="ECO:0000256" key="9">
    <source>
        <dbReference type="ARBA" id="ARBA00023285"/>
    </source>
</evidence>
<dbReference type="InterPro" id="IPR030934">
    <property type="entry name" value="Intein_C"/>
</dbReference>
<comment type="function">
    <text evidence="10">Catalyzes the reduction of ribonucleotides to deoxyribonucleotides. May function to provide a pool of deoxyribonucleotide precursors for DNA repair during oxygen limitation and/or for immediate growth after restoration of oxygen.</text>
</comment>
<keyword evidence="8" id="KW-0560">Oxidoreductase</keyword>
<evidence type="ECO:0000259" key="15">
    <source>
        <dbReference type="Pfam" id="PF12637"/>
    </source>
</evidence>
<evidence type="ECO:0000256" key="1">
    <source>
        <dbReference type="ARBA" id="ARBA00001922"/>
    </source>
</evidence>
<feature type="domain" description="Ribonucleotide reductase large subunit C-terminal" evidence="14">
    <location>
        <begin position="114"/>
        <end position="188"/>
    </location>
</feature>
<dbReference type="SUPFAM" id="SSF51294">
    <property type="entry name" value="Hedgehog/intein (Hint) domain"/>
    <property type="match status" value="1"/>
</dbReference>
<keyword evidence="5" id="KW-0846">Cobalamin</keyword>
<dbReference type="GO" id="GO:0004748">
    <property type="term" value="F:ribonucleoside-diphosphate reductase activity, thioredoxin disulfide as acceptor"/>
    <property type="evidence" value="ECO:0007669"/>
    <property type="project" value="UniProtKB-EC"/>
</dbReference>
<comment type="catalytic activity">
    <reaction evidence="12">
        <text>a 2'-deoxyribonucleoside 5'-diphosphate + [thioredoxin]-disulfide + H2O = a ribonucleoside 5'-diphosphate + [thioredoxin]-dithiol</text>
        <dbReference type="Rhea" id="RHEA:23252"/>
        <dbReference type="Rhea" id="RHEA-COMP:10698"/>
        <dbReference type="Rhea" id="RHEA-COMP:10700"/>
        <dbReference type="ChEBI" id="CHEBI:15377"/>
        <dbReference type="ChEBI" id="CHEBI:29950"/>
        <dbReference type="ChEBI" id="CHEBI:50058"/>
        <dbReference type="ChEBI" id="CHEBI:57930"/>
        <dbReference type="ChEBI" id="CHEBI:73316"/>
        <dbReference type="EC" id="1.17.4.1"/>
    </reaction>
</comment>
<dbReference type="AlphaFoldDB" id="A0A8T3YK50"/>
<dbReference type="InterPro" id="IPR050862">
    <property type="entry name" value="RdRp_reductase_class-2"/>
</dbReference>
<reference evidence="16" key="1">
    <citation type="submission" date="2020-07" db="EMBL/GenBank/DDBJ databases">
        <title>Huge and variable diversity of episymbiotic CPR bacteria and DPANN archaea in groundwater ecosystems.</title>
        <authorList>
            <person name="He C.Y."/>
            <person name="Keren R."/>
            <person name="Whittaker M."/>
            <person name="Farag I.F."/>
            <person name="Doudna J."/>
            <person name="Cate J.H.D."/>
            <person name="Banfield J.F."/>
        </authorList>
    </citation>
    <scope>NUCLEOTIDE SEQUENCE</scope>
    <source>
        <strain evidence="16">NC_groundwater_1296_Ag_S-0.2um_52_80</strain>
    </source>
</reference>
<evidence type="ECO:0000256" key="8">
    <source>
        <dbReference type="ARBA" id="ARBA00023002"/>
    </source>
</evidence>
<dbReference type="Proteomes" id="UP000732298">
    <property type="component" value="Unassembled WGS sequence"/>
</dbReference>
<dbReference type="PANTHER" id="PTHR43371:SF1">
    <property type="entry name" value="RIBONUCLEOSIDE-DIPHOSPHATE REDUCTASE"/>
    <property type="match status" value="1"/>
</dbReference>
<comment type="similarity">
    <text evidence="2">Belongs to the ribonucleoside diphosphate reductase class-2 family.</text>
</comment>
<evidence type="ECO:0000256" key="6">
    <source>
        <dbReference type="ARBA" id="ARBA00022634"/>
    </source>
</evidence>
<dbReference type="EC" id="1.17.4.1" evidence="3"/>
<evidence type="ECO:0000313" key="17">
    <source>
        <dbReference type="Proteomes" id="UP000732298"/>
    </source>
</evidence>
<dbReference type="Gene3D" id="2.170.16.10">
    <property type="entry name" value="Hedgehog/Intein (Hint) domain"/>
    <property type="match status" value="1"/>
</dbReference>
<feature type="domain" description="TSCPD" evidence="15">
    <location>
        <begin position="400"/>
        <end position="502"/>
    </location>
</feature>
<sequence>MGYRKNGVVHVKRIAQTGKRDYVFLPRELVEEAVPVGSEHRNSVMLSLKRHQSIPRDTVMRVYEDTRSQRLLSALQFFYDTAESNEDGGIQPTFDLSVPENMTYIANGFVSHNTIGLVMDCDTTGIEPDFAMVKFKKLAGGGYFKIVNQSLPRALAKLGYSEQKAAEIVKYVSGHGTLDGCPYINRETLLAKGFTNEKIAAIEGQLPNVFELGMAFNKWSLGEEFCKSIGISAKRLDSRDFDMLAELGFTKQEISAANDYVCGTMTIEGAPHLHEEHYPVFDCASKCGKSGKRFIHHMGHIKMMAAAQPFISGAISKTINMPSHTTVEEIKDAYLQSWQLMVKANALYRDGSKLSQPLNAIAGEDEIAWLGSDNDIDETIGPSHVQQKISVKLEKHSLPAKRRGFVQEATVGGHKVFVKTGEYPDGTLGEIFIDMYKEGASYRALLNCFAVAVSKALQYGVPLEEFVDSFTFTRFEPSGLVKGHESIKNATSIIDYIFRALGYEYLGRTDFVHVKPLEGVDESYGEQKKILPANETAQKPAKPKTMEEIDSGPDSEEEVKVRMARSRGYTGDQCAGCGSMKVKRNGACTLCEDCGATSGCS</sequence>
<keyword evidence="9" id="KW-0170">Cobalt</keyword>
<proteinExistence type="inferred from homology"/>
<organism evidence="16 17">
    <name type="scientific">Candidatus Iainarchaeum sp</name>
    <dbReference type="NCBI Taxonomy" id="3101447"/>
    <lineage>
        <taxon>Archaea</taxon>
        <taxon>Candidatus Iainarchaeota</taxon>
        <taxon>Candidatus Iainarchaeia</taxon>
        <taxon>Candidatus Iainarchaeales</taxon>
        <taxon>Candidatus Iainarchaeaceae</taxon>
        <taxon>Candidatus Iainarchaeum</taxon>
    </lineage>
</organism>
<dbReference type="Pfam" id="PF12637">
    <property type="entry name" value="TSCPD"/>
    <property type="match status" value="1"/>
</dbReference>
<dbReference type="GO" id="GO:0000166">
    <property type="term" value="F:nucleotide binding"/>
    <property type="evidence" value="ECO:0007669"/>
    <property type="project" value="UniProtKB-KW"/>
</dbReference>
<dbReference type="InterPro" id="IPR000788">
    <property type="entry name" value="RNR_lg_C"/>
</dbReference>
<feature type="compositionally biased region" description="Acidic residues" evidence="13">
    <location>
        <begin position="548"/>
        <end position="557"/>
    </location>
</feature>
<dbReference type="InterPro" id="IPR036844">
    <property type="entry name" value="Hint_dom_sf"/>
</dbReference>
<feature type="region of interest" description="Disordered" evidence="13">
    <location>
        <begin position="532"/>
        <end position="557"/>
    </location>
</feature>
<keyword evidence="7" id="KW-0547">Nucleotide-binding</keyword>
<evidence type="ECO:0000256" key="11">
    <source>
        <dbReference type="ARBA" id="ARBA00033050"/>
    </source>
</evidence>
<evidence type="ECO:0000256" key="12">
    <source>
        <dbReference type="ARBA" id="ARBA00047754"/>
    </source>
</evidence>
<dbReference type="SUPFAM" id="SSF51998">
    <property type="entry name" value="PFL-like glycyl radical enzymes"/>
    <property type="match status" value="1"/>
</dbReference>
<dbReference type="Gene3D" id="3.20.70.20">
    <property type="match status" value="2"/>
</dbReference>
<dbReference type="NCBIfam" id="TIGR01443">
    <property type="entry name" value="intein_Cterm"/>
    <property type="match status" value="1"/>
</dbReference>
<dbReference type="GO" id="GO:0031419">
    <property type="term" value="F:cobalamin binding"/>
    <property type="evidence" value="ECO:0007669"/>
    <property type="project" value="UniProtKB-KW"/>
</dbReference>
<evidence type="ECO:0000259" key="14">
    <source>
        <dbReference type="Pfam" id="PF02867"/>
    </source>
</evidence>
<evidence type="ECO:0000256" key="2">
    <source>
        <dbReference type="ARBA" id="ARBA00007405"/>
    </source>
</evidence>
<evidence type="ECO:0000256" key="4">
    <source>
        <dbReference type="ARBA" id="ARBA00014409"/>
    </source>
</evidence>
<evidence type="ECO:0000256" key="5">
    <source>
        <dbReference type="ARBA" id="ARBA00022628"/>
    </source>
</evidence>
<gene>
    <name evidence="16" type="ORF">HY544_01540</name>
</gene>
<accession>A0A8T3YK50</accession>
<evidence type="ECO:0000256" key="13">
    <source>
        <dbReference type="SAM" id="MobiDB-lite"/>
    </source>
</evidence>
<evidence type="ECO:0000313" key="16">
    <source>
        <dbReference type="EMBL" id="MBI4210172.1"/>
    </source>
</evidence>
<dbReference type="InterPro" id="IPR024434">
    <property type="entry name" value="TSCPD_dom"/>
</dbReference>
<dbReference type="PROSITE" id="PS50818">
    <property type="entry name" value="INTEIN_C_TER"/>
    <property type="match status" value="1"/>
</dbReference>
<dbReference type="Pfam" id="PF02867">
    <property type="entry name" value="Ribonuc_red_lgC"/>
    <property type="match status" value="2"/>
</dbReference>
<protein>
    <recommendedName>
        <fullName evidence="4">Vitamin B12-dependent ribonucleotide reductase</fullName>
        <ecNumber evidence="3">1.17.4.1</ecNumber>
    </recommendedName>
    <alternativeName>
        <fullName evidence="11">Ribonucleoside-diphosphate reductase NrdJ</fullName>
    </alternativeName>
</protein>
<evidence type="ECO:0000256" key="3">
    <source>
        <dbReference type="ARBA" id="ARBA00012274"/>
    </source>
</evidence>